<feature type="domain" description="DNA methylase adenine-specific" evidence="4">
    <location>
        <begin position="138"/>
        <end position="291"/>
    </location>
</feature>
<dbReference type="CDD" id="cd02440">
    <property type="entry name" value="AdoMet_MTases"/>
    <property type="match status" value="1"/>
</dbReference>
<dbReference type="GO" id="GO:0009307">
    <property type="term" value="P:DNA restriction-modification system"/>
    <property type="evidence" value="ECO:0007669"/>
    <property type="project" value="UniProtKB-KW"/>
</dbReference>
<evidence type="ECO:0000256" key="2">
    <source>
        <dbReference type="ARBA" id="ARBA00022679"/>
    </source>
</evidence>
<gene>
    <name evidence="5" type="ORF">LCGC14_0587290</name>
</gene>
<protein>
    <recommendedName>
        <fullName evidence="4">DNA methylase adenine-specific domain-containing protein</fullName>
    </recommendedName>
</protein>
<keyword evidence="2" id="KW-0808">Transferase</keyword>
<evidence type="ECO:0000259" key="4">
    <source>
        <dbReference type="Pfam" id="PF02384"/>
    </source>
</evidence>
<dbReference type="GO" id="GO:0032259">
    <property type="term" value="P:methylation"/>
    <property type="evidence" value="ECO:0007669"/>
    <property type="project" value="UniProtKB-KW"/>
</dbReference>
<sequence>MVISNQINSEFVTVKFGYASDIFKELMDFLTKKAVSSEKYKKSFKKWRSAFLNIYGKSISTELFLKHTYYNLILKIITIAKINPPELKQIEVNLNEIEQSYFKEFNLFNCEFFGWVTMDIKLFNKIINEIKNLNYPKQDIFSEFYQQIFFPEFRHTKGEFYTPTHLVTKMVDDFYSFGSKILDPSSGSGNFLVNIIENILKSEKSQSLKLNAISNVYGFDVNPVAVTTAKVNIFLLLTEYIPIFEIEPLYINVYQFDSIFPEDFQAESDPNLNILLESFDQVIGNPPWLTYKDLYDRDYQIRIRELSENLDIKPLSQYITHIELAAVFFYAIPAKFLKKGGNIFFVLPKSVLNGDHCFKFRAFSIFDKHLEIWDFPNYYFFNVPHICFKAVYLGKKNNILIRERFPIKVKLFNDTSSLLEETYYSSLKICKNGAKIISPEEELKYIGSLEDSLYKTKFYQGATLVPRTLVFFSIQKRDNEILTINSDIDILSRAKKKWEYSFHNKEIRKNFCFKTFLNLDILPFYIKAYRNIFLPINENFKYDSEYIREFPETRKFYEELNNFYIDNKKETSKIETLFDNLNYWNKLQKQINNRSFIVVYNASGSNMKAAVINNENTKIIVGSENYYYSTDSEEEAYYLSAILNAPNLTNKIKLIKSSRHIHKRPFMFPIPLYDETNQTHINLAKKGQKYQIIVEELFVNNPNITPKKVRMIINRNLMKLQNLTEAMVFL</sequence>
<dbReference type="PROSITE" id="PS00092">
    <property type="entry name" value="N6_MTASE"/>
    <property type="match status" value="1"/>
</dbReference>
<dbReference type="AlphaFoldDB" id="A0A0F9UMV8"/>
<dbReference type="InterPro" id="IPR029063">
    <property type="entry name" value="SAM-dependent_MTases_sf"/>
</dbReference>
<name>A0A0F9UMV8_9ZZZZ</name>
<comment type="caution">
    <text evidence="5">The sequence shown here is derived from an EMBL/GenBank/DDBJ whole genome shotgun (WGS) entry which is preliminary data.</text>
</comment>
<evidence type="ECO:0000256" key="1">
    <source>
        <dbReference type="ARBA" id="ARBA00022603"/>
    </source>
</evidence>
<dbReference type="GO" id="GO:0003677">
    <property type="term" value="F:DNA binding"/>
    <property type="evidence" value="ECO:0007669"/>
    <property type="project" value="InterPro"/>
</dbReference>
<dbReference type="SUPFAM" id="SSF53335">
    <property type="entry name" value="S-adenosyl-L-methionine-dependent methyltransferases"/>
    <property type="match status" value="1"/>
</dbReference>
<dbReference type="Pfam" id="PF02384">
    <property type="entry name" value="N6_Mtase"/>
    <property type="match status" value="1"/>
</dbReference>
<dbReference type="Gene3D" id="3.40.50.150">
    <property type="entry name" value="Vaccinia Virus protein VP39"/>
    <property type="match status" value="1"/>
</dbReference>
<keyword evidence="3" id="KW-0680">Restriction system</keyword>
<evidence type="ECO:0000313" key="5">
    <source>
        <dbReference type="EMBL" id="KKN54943.1"/>
    </source>
</evidence>
<dbReference type="InterPro" id="IPR050953">
    <property type="entry name" value="N4_N6_ade-DNA_methylase"/>
</dbReference>
<dbReference type="EMBL" id="LAZR01000906">
    <property type="protein sequence ID" value="KKN54943.1"/>
    <property type="molecule type" value="Genomic_DNA"/>
</dbReference>
<reference evidence="5" key="1">
    <citation type="journal article" date="2015" name="Nature">
        <title>Complex archaea that bridge the gap between prokaryotes and eukaryotes.</title>
        <authorList>
            <person name="Spang A."/>
            <person name="Saw J.H."/>
            <person name="Jorgensen S.L."/>
            <person name="Zaremba-Niedzwiedzka K."/>
            <person name="Martijn J."/>
            <person name="Lind A.E."/>
            <person name="van Eijk R."/>
            <person name="Schleper C."/>
            <person name="Guy L."/>
            <person name="Ettema T.J."/>
        </authorList>
    </citation>
    <scope>NUCLEOTIDE SEQUENCE</scope>
</reference>
<proteinExistence type="predicted"/>
<dbReference type="PANTHER" id="PTHR33841">
    <property type="entry name" value="DNA METHYLTRANSFERASE YEEA-RELATED"/>
    <property type="match status" value="1"/>
</dbReference>
<dbReference type="GO" id="GO:0008170">
    <property type="term" value="F:N-methyltransferase activity"/>
    <property type="evidence" value="ECO:0007669"/>
    <property type="project" value="InterPro"/>
</dbReference>
<keyword evidence="1" id="KW-0489">Methyltransferase</keyword>
<evidence type="ECO:0000256" key="3">
    <source>
        <dbReference type="ARBA" id="ARBA00022747"/>
    </source>
</evidence>
<dbReference type="InterPro" id="IPR002052">
    <property type="entry name" value="DNA_methylase_N6_adenine_CS"/>
</dbReference>
<dbReference type="InterPro" id="IPR003356">
    <property type="entry name" value="DNA_methylase_A-5"/>
</dbReference>
<dbReference type="PRINTS" id="PR00507">
    <property type="entry name" value="N12N6MTFRASE"/>
</dbReference>
<dbReference type="GO" id="GO:0009007">
    <property type="term" value="F:site-specific DNA-methyltransferase (adenine-specific) activity"/>
    <property type="evidence" value="ECO:0007669"/>
    <property type="project" value="UniProtKB-EC"/>
</dbReference>
<accession>A0A0F9UMV8</accession>
<dbReference type="PANTHER" id="PTHR33841:SF4">
    <property type="entry name" value="RESTRICTION MODIFICATION SYSTEM DNA SPECIFICITY DOMAIN"/>
    <property type="match status" value="1"/>
</dbReference>
<organism evidence="5">
    <name type="scientific">marine sediment metagenome</name>
    <dbReference type="NCBI Taxonomy" id="412755"/>
    <lineage>
        <taxon>unclassified sequences</taxon>
        <taxon>metagenomes</taxon>
        <taxon>ecological metagenomes</taxon>
    </lineage>
</organism>